<dbReference type="EMBL" id="FQXJ01000003">
    <property type="protein sequence ID" value="SHH13984.1"/>
    <property type="molecule type" value="Genomic_DNA"/>
</dbReference>
<dbReference type="OrthoDB" id="1797856at2"/>
<sequence>MDKQLKPTSIEDIMITSLQSMKDIKLKLAQHEEDTKMLTAKMEIRSIDYFTIAGYASIRGIKVDISQVNRLEQKAMRLSQDYGIATGKVTDPELGDFNTYHLYILCEVFDSR</sequence>
<dbReference type="AlphaFoldDB" id="A0A1M5QIK2"/>
<evidence type="ECO:0000313" key="1">
    <source>
        <dbReference type="EMBL" id="SHH13984.1"/>
    </source>
</evidence>
<dbReference type="Proteomes" id="UP000183954">
    <property type="component" value="Unassembled WGS sequence"/>
</dbReference>
<keyword evidence="2" id="KW-1185">Reference proteome</keyword>
<gene>
    <name evidence="1" type="ORF">SAMN02746098_00275</name>
</gene>
<accession>A0A1M5QIK2</accession>
<protein>
    <submittedName>
        <fullName evidence="1">Uncharacterized protein</fullName>
    </submittedName>
</protein>
<dbReference type="STRING" id="1121420.SAMN02746098_00275"/>
<proteinExistence type="predicted"/>
<evidence type="ECO:0000313" key="2">
    <source>
        <dbReference type="Proteomes" id="UP000183954"/>
    </source>
</evidence>
<name>A0A1M5QIK2_9FIRM</name>
<reference evidence="2" key="1">
    <citation type="submission" date="2016-11" db="EMBL/GenBank/DDBJ databases">
        <authorList>
            <person name="Varghese N."/>
            <person name="Submissions S."/>
        </authorList>
    </citation>
    <scope>NUCLEOTIDE SEQUENCE [LARGE SCALE GENOMIC DNA]</scope>
    <source>
        <strain evidence="2">DSM 15449</strain>
    </source>
</reference>
<organism evidence="1 2">
    <name type="scientific">Desulfosporosinus lacus DSM 15449</name>
    <dbReference type="NCBI Taxonomy" id="1121420"/>
    <lineage>
        <taxon>Bacteria</taxon>
        <taxon>Bacillati</taxon>
        <taxon>Bacillota</taxon>
        <taxon>Clostridia</taxon>
        <taxon>Eubacteriales</taxon>
        <taxon>Desulfitobacteriaceae</taxon>
        <taxon>Desulfosporosinus</taxon>
    </lineage>
</organism>
<dbReference type="RefSeq" id="WP_045573630.1">
    <property type="nucleotide sequence ID" value="NZ_FQXJ01000003.1"/>
</dbReference>